<dbReference type="InterPro" id="IPR049278">
    <property type="entry name" value="MS_channel_C"/>
</dbReference>
<dbReference type="SUPFAM" id="SSF82689">
    <property type="entry name" value="Mechanosensitive channel protein MscS (YggB), C-terminal domain"/>
    <property type="match status" value="1"/>
</dbReference>
<organism evidence="10 11">
    <name type="scientific">Crenobacter cavernae</name>
    <dbReference type="NCBI Taxonomy" id="2290923"/>
    <lineage>
        <taxon>Bacteria</taxon>
        <taxon>Pseudomonadati</taxon>
        <taxon>Pseudomonadota</taxon>
        <taxon>Betaproteobacteria</taxon>
        <taxon>Neisseriales</taxon>
        <taxon>Neisseriaceae</taxon>
        <taxon>Crenobacter</taxon>
    </lineage>
</organism>
<evidence type="ECO:0000256" key="7">
    <source>
        <dbReference type="SAM" id="Phobius"/>
    </source>
</evidence>
<sequence length="462" mass="50521">MKAWPSAKGSANLLKGEQGLLIYHRDELTIDILWAALQTASGLMELAIALACVGAGWLIARRVYRRFFEPQPGRLDRFLPYVGFRVVLPIASQVLVIASAAVWVLLLKRPAHVLPIVSAMLFWLAVIRVLAAMLRQAMPKGRFERGSEQSLSVLLWLAFITWAIGADSLVIDWLQSVTFHVGKSRLDLLIVITAILWVAVILVGAMWVSRLIDNRLMRVTELDMNLRIVFSKLARTILIVAAVLIALPIVGIDLTVLSVFGGALGVGLGFGLQKIASNYVSGFIILLDRSIRIGDRLMVDNRVGYVSQITARYVVLKGLDGSEALVPNDTLIANTVINQSYSDKAIWTSLQVQVAYGTDLDLALKLMGDAAQHPRLLKNPAPAAFVTAFGDNGITLELGFWVSDPENGFMGLKSDLNLAIWRSFKEHGVAMPFPQREVRILNPAAMPGPSPSIQEGPPCSEG</sequence>
<feature type="domain" description="Mechanosensitive ion channel MscS" evidence="8">
    <location>
        <begin position="275"/>
        <end position="340"/>
    </location>
</feature>
<dbReference type="InterPro" id="IPR006685">
    <property type="entry name" value="MscS_channel_2nd"/>
</dbReference>
<keyword evidence="3" id="KW-1003">Cell membrane</keyword>
<feature type="transmembrane region" description="Helical" evidence="7">
    <location>
        <begin position="81"/>
        <end position="106"/>
    </location>
</feature>
<dbReference type="EMBL" id="REGR01000001">
    <property type="protein sequence ID" value="RXZ45269.1"/>
    <property type="molecule type" value="Genomic_DNA"/>
</dbReference>
<dbReference type="PANTHER" id="PTHR30347:SF1">
    <property type="entry name" value="MECHANOSENSITIVE CHANNEL MSCK"/>
    <property type="match status" value="1"/>
</dbReference>
<evidence type="ECO:0000256" key="1">
    <source>
        <dbReference type="ARBA" id="ARBA00004651"/>
    </source>
</evidence>
<dbReference type="InterPro" id="IPR011066">
    <property type="entry name" value="MscS_channel_C_sf"/>
</dbReference>
<dbReference type="InterPro" id="IPR023408">
    <property type="entry name" value="MscS_beta-dom_sf"/>
</dbReference>
<dbReference type="InterPro" id="IPR052702">
    <property type="entry name" value="MscS-like_channel"/>
</dbReference>
<feature type="transmembrane region" description="Helical" evidence="7">
    <location>
        <begin position="112"/>
        <end position="134"/>
    </location>
</feature>
<reference evidence="10 11" key="1">
    <citation type="submission" date="2018-10" db="EMBL/GenBank/DDBJ databases">
        <title>Draft genome of Fastidiocella sp. strain 375T, a bacterium isolated from a karstic cave dripping water.</title>
        <authorList>
            <person name="Coelho C."/>
            <person name="Verissimo A."/>
            <person name="Tiago I."/>
        </authorList>
    </citation>
    <scope>NUCLEOTIDE SEQUENCE [LARGE SCALE GENOMIC DNA]</scope>
    <source>
        <strain evidence="10 11">CAVE-375</strain>
    </source>
</reference>
<evidence type="ECO:0000256" key="6">
    <source>
        <dbReference type="ARBA" id="ARBA00023136"/>
    </source>
</evidence>
<dbReference type="Gene3D" id="1.10.287.1260">
    <property type="match status" value="1"/>
</dbReference>
<dbReference type="Pfam" id="PF21082">
    <property type="entry name" value="MS_channel_3rd"/>
    <property type="match status" value="1"/>
</dbReference>
<feature type="transmembrane region" description="Helical" evidence="7">
    <location>
        <begin position="188"/>
        <end position="212"/>
    </location>
</feature>
<comment type="caution">
    <text evidence="10">The sequence shown here is derived from an EMBL/GenBank/DDBJ whole genome shotgun (WGS) entry which is preliminary data.</text>
</comment>
<feature type="transmembrane region" description="Helical" evidence="7">
    <location>
        <begin position="264"/>
        <end position="287"/>
    </location>
</feature>
<dbReference type="InterPro" id="IPR010920">
    <property type="entry name" value="LSM_dom_sf"/>
</dbReference>
<proteinExistence type="inferred from homology"/>
<dbReference type="SUPFAM" id="SSF82861">
    <property type="entry name" value="Mechanosensitive channel protein MscS (YggB), transmembrane region"/>
    <property type="match status" value="1"/>
</dbReference>
<evidence type="ECO:0000256" key="2">
    <source>
        <dbReference type="ARBA" id="ARBA00008017"/>
    </source>
</evidence>
<keyword evidence="5 7" id="KW-1133">Transmembrane helix</keyword>
<evidence type="ECO:0000313" key="11">
    <source>
        <dbReference type="Proteomes" id="UP000290682"/>
    </source>
</evidence>
<dbReference type="Gene3D" id="2.30.30.60">
    <property type="match status" value="1"/>
</dbReference>
<dbReference type="Pfam" id="PF00924">
    <property type="entry name" value="MS_channel_2nd"/>
    <property type="match status" value="1"/>
</dbReference>
<feature type="domain" description="Mechanosensitive ion channel MscS C-terminal" evidence="9">
    <location>
        <begin position="350"/>
        <end position="431"/>
    </location>
</feature>
<dbReference type="Proteomes" id="UP000290682">
    <property type="component" value="Unassembled WGS sequence"/>
</dbReference>
<evidence type="ECO:0000256" key="5">
    <source>
        <dbReference type="ARBA" id="ARBA00022989"/>
    </source>
</evidence>
<evidence type="ECO:0000259" key="8">
    <source>
        <dbReference type="Pfam" id="PF00924"/>
    </source>
</evidence>
<accession>A0ABY0FGG2</accession>
<feature type="transmembrane region" description="Helical" evidence="7">
    <location>
        <begin position="32"/>
        <end position="60"/>
    </location>
</feature>
<name>A0ABY0FGG2_9NEIS</name>
<dbReference type="InterPro" id="IPR011014">
    <property type="entry name" value="MscS_channel_TM-2"/>
</dbReference>
<keyword evidence="11" id="KW-1185">Reference proteome</keyword>
<dbReference type="Gene3D" id="3.30.70.100">
    <property type="match status" value="1"/>
</dbReference>
<evidence type="ECO:0000313" key="10">
    <source>
        <dbReference type="EMBL" id="RXZ45269.1"/>
    </source>
</evidence>
<protein>
    <submittedName>
        <fullName evidence="10">Mechanosensitive ion channel protein MscS</fullName>
    </submittedName>
</protein>
<evidence type="ECO:0000256" key="3">
    <source>
        <dbReference type="ARBA" id="ARBA00022475"/>
    </source>
</evidence>
<gene>
    <name evidence="10" type="ORF">EBB06_00085</name>
</gene>
<comment type="similarity">
    <text evidence="2">Belongs to the MscS (TC 1.A.23) family.</text>
</comment>
<comment type="subcellular location">
    <subcellularLocation>
        <location evidence="1">Cell membrane</location>
        <topology evidence="1">Multi-pass membrane protein</topology>
    </subcellularLocation>
</comment>
<feature type="transmembrane region" description="Helical" evidence="7">
    <location>
        <begin position="233"/>
        <end position="252"/>
    </location>
</feature>
<evidence type="ECO:0000256" key="4">
    <source>
        <dbReference type="ARBA" id="ARBA00022692"/>
    </source>
</evidence>
<feature type="transmembrane region" description="Helical" evidence="7">
    <location>
        <begin position="154"/>
        <end position="176"/>
    </location>
</feature>
<dbReference type="PANTHER" id="PTHR30347">
    <property type="entry name" value="POTASSIUM CHANNEL RELATED"/>
    <property type="match status" value="1"/>
</dbReference>
<keyword evidence="6 7" id="KW-0472">Membrane</keyword>
<dbReference type="SUPFAM" id="SSF50182">
    <property type="entry name" value="Sm-like ribonucleoproteins"/>
    <property type="match status" value="1"/>
</dbReference>
<evidence type="ECO:0000259" key="9">
    <source>
        <dbReference type="Pfam" id="PF21082"/>
    </source>
</evidence>
<keyword evidence="4 7" id="KW-0812">Transmembrane</keyword>